<dbReference type="RefSeq" id="WP_137267961.1">
    <property type="nucleotide sequence ID" value="NZ_SZUA01000003.1"/>
</dbReference>
<feature type="region of interest" description="Disordered" evidence="1">
    <location>
        <begin position="19"/>
        <end position="74"/>
    </location>
</feature>
<dbReference type="EMBL" id="SZUA01000003">
    <property type="protein sequence ID" value="TKR29558.1"/>
    <property type="molecule type" value="Genomic_DNA"/>
</dbReference>
<protein>
    <recommendedName>
        <fullName evidence="5">Lipoprotein</fullName>
    </recommendedName>
</protein>
<keyword evidence="4" id="KW-1185">Reference proteome</keyword>
<comment type="caution">
    <text evidence="3">The sequence shown here is derived from an EMBL/GenBank/DDBJ whole genome shotgun (WGS) entry which is preliminary data.</text>
</comment>
<proteinExistence type="predicted"/>
<dbReference type="AlphaFoldDB" id="A0A4U5JMQ2"/>
<dbReference type="PROSITE" id="PS51257">
    <property type="entry name" value="PROKAR_LIPOPROTEIN"/>
    <property type="match status" value="1"/>
</dbReference>
<dbReference type="OrthoDB" id="5455653at2"/>
<organism evidence="3 4">
    <name type="scientific">Luteimonas gilva</name>
    <dbReference type="NCBI Taxonomy" id="2572684"/>
    <lineage>
        <taxon>Bacteria</taxon>
        <taxon>Pseudomonadati</taxon>
        <taxon>Pseudomonadota</taxon>
        <taxon>Gammaproteobacteria</taxon>
        <taxon>Lysobacterales</taxon>
        <taxon>Lysobacteraceae</taxon>
        <taxon>Luteimonas</taxon>
    </lineage>
</organism>
<evidence type="ECO:0008006" key="5">
    <source>
        <dbReference type="Google" id="ProtNLM"/>
    </source>
</evidence>
<dbReference type="Proteomes" id="UP000308707">
    <property type="component" value="Unassembled WGS sequence"/>
</dbReference>
<evidence type="ECO:0000256" key="1">
    <source>
        <dbReference type="SAM" id="MobiDB-lite"/>
    </source>
</evidence>
<gene>
    <name evidence="3" type="ORF">FCE95_15610</name>
</gene>
<feature type="chain" id="PRO_5021034552" description="Lipoprotein" evidence="2">
    <location>
        <begin position="24"/>
        <end position="205"/>
    </location>
</feature>
<feature type="signal peptide" evidence="2">
    <location>
        <begin position="1"/>
        <end position="23"/>
    </location>
</feature>
<sequence length="205" mass="21114">MNKLLCAAAAAMLLSACDKPAPSAPAASDAPAPVAAPAEPANAPVATESAPPAVETAPAAPAAEVAEADPAADKATDASIDKLLGDHTRYRDAIDRFQKAVAAKDAAGVAALVAYPFEADIDGRKTKIKDAAGFAAQYGKIVTPPIAEAIVKQKYSEMFVNVQGVMFGDGEAWMNGICKDDACKNFDVKVIRIQPAGEKSEETSK</sequence>
<evidence type="ECO:0000256" key="2">
    <source>
        <dbReference type="SAM" id="SignalP"/>
    </source>
</evidence>
<name>A0A4U5JMQ2_9GAMM</name>
<reference evidence="3 4" key="1">
    <citation type="submission" date="2019-04" db="EMBL/GenBank/DDBJ databases">
        <title>Reference strain of H23.</title>
        <authorList>
            <person name="Luo X."/>
        </authorList>
    </citation>
    <scope>NUCLEOTIDE SEQUENCE [LARGE SCALE GENOMIC DNA]</scope>
    <source>
        <strain evidence="3 4">H23</strain>
    </source>
</reference>
<accession>A0A4U5JMQ2</accession>
<keyword evidence="2" id="KW-0732">Signal</keyword>
<evidence type="ECO:0000313" key="4">
    <source>
        <dbReference type="Proteomes" id="UP000308707"/>
    </source>
</evidence>
<feature type="compositionally biased region" description="Low complexity" evidence="1">
    <location>
        <begin position="19"/>
        <end position="69"/>
    </location>
</feature>
<evidence type="ECO:0000313" key="3">
    <source>
        <dbReference type="EMBL" id="TKR29558.1"/>
    </source>
</evidence>